<proteinExistence type="predicted"/>
<accession>F4SAN8</accession>
<dbReference type="RefSeq" id="XP_007418438.1">
    <property type="nucleotide sequence ID" value="XM_007418376.1"/>
</dbReference>
<gene>
    <name evidence="2" type="primary">MlpPh7</name>
    <name evidence="2" type="ORF">MELLADRAFT_124600</name>
</gene>
<sequence length="86" mass="8762">MSSTNTQTTQPGTEVAETSGPEYREGQIGGSNHMCVVNRGGQIGGSNHICVLSRGTRGGQIGGGNHMCVVSKQIGGSTNSSHCSIN</sequence>
<dbReference type="EMBL" id="GL883179">
    <property type="protein sequence ID" value="EGF98299.1"/>
    <property type="molecule type" value="Genomic_DNA"/>
</dbReference>
<evidence type="ECO:0000313" key="3">
    <source>
        <dbReference type="Proteomes" id="UP000001072"/>
    </source>
</evidence>
<organism evidence="3">
    <name type="scientific">Melampsora larici-populina (strain 98AG31 / pathotype 3-4-7)</name>
    <name type="common">Poplar leaf rust fungus</name>
    <dbReference type="NCBI Taxonomy" id="747676"/>
    <lineage>
        <taxon>Eukaryota</taxon>
        <taxon>Fungi</taxon>
        <taxon>Dikarya</taxon>
        <taxon>Basidiomycota</taxon>
        <taxon>Pucciniomycotina</taxon>
        <taxon>Pucciniomycetes</taxon>
        <taxon>Pucciniales</taxon>
        <taxon>Melampsoraceae</taxon>
        <taxon>Melampsora</taxon>
    </lineage>
</organism>
<evidence type="ECO:0000313" key="2">
    <source>
        <dbReference type="EMBL" id="EGF98299.1"/>
    </source>
</evidence>
<evidence type="ECO:0000256" key="1">
    <source>
        <dbReference type="SAM" id="MobiDB-lite"/>
    </source>
</evidence>
<dbReference type="HOGENOM" id="CLU_2622521_0_0_1"/>
<dbReference type="InParanoid" id="F4SAN8"/>
<dbReference type="AlphaFoldDB" id="F4SAN8"/>
<dbReference type="GeneID" id="18926859"/>
<protein>
    <submittedName>
        <fullName evidence="2">Pheromone with four tandem repeats of a putative pheromone peptide</fullName>
    </submittedName>
</protein>
<reference evidence="3" key="1">
    <citation type="journal article" date="2011" name="Proc. Natl. Acad. Sci. U.S.A.">
        <title>Obligate biotrophy features unraveled by the genomic analysis of rust fungi.</title>
        <authorList>
            <person name="Duplessis S."/>
            <person name="Cuomo C.A."/>
            <person name="Lin Y.-C."/>
            <person name="Aerts A."/>
            <person name="Tisserant E."/>
            <person name="Veneault-Fourrey C."/>
            <person name="Joly D.L."/>
            <person name="Hacquard S."/>
            <person name="Amselem J."/>
            <person name="Cantarel B.L."/>
            <person name="Chiu R."/>
            <person name="Coutinho P.M."/>
            <person name="Feau N."/>
            <person name="Field M."/>
            <person name="Frey P."/>
            <person name="Gelhaye E."/>
            <person name="Goldberg J."/>
            <person name="Grabherr M.G."/>
            <person name="Kodira C.D."/>
            <person name="Kohler A."/>
            <person name="Kuees U."/>
            <person name="Lindquist E.A."/>
            <person name="Lucas S.M."/>
            <person name="Mago R."/>
            <person name="Mauceli E."/>
            <person name="Morin E."/>
            <person name="Murat C."/>
            <person name="Pangilinan J.L."/>
            <person name="Park R."/>
            <person name="Pearson M."/>
            <person name="Quesneville H."/>
            <person name="Rouhier N."/>
            <person name="Sakthikumar S."/>
            <person name="Salamov A.A."/>
            <person name="Schmutz J."/>
            <person name="Selles B."/>
            <person name="Shapiro H."/>
            <person name="Tanguay P."/>
            <person name="Tuskan G.A."/>
            <person name="Henrissat B."/>
            <person name="Van de Peer Y."/>
            <person name="Rouze P."/>
            <person name="Ellis J.G."/>
            <person name="Dodds P.N."/>
            <person name="Schein J.E."/>
            <person name="Zhong S."/>
            <person name="Hamelin R.C."/>
            <person name="Grigoriev I.V."/>
            <person name="Szabo L.J."/>
            <person name="Martin F."/>
        </authorList>
    </citation>
    <scope>NUCLEOTIDE SEQUENCE [LARGE SCALE GENOMIC DNA]</scope>
    <source>
        <strain evidence="3">98AG31 / pathotype 3-4-7</strain>
    </source>
</reference>
<dbReference type="VEuPathDB" id="FungiDB:MELLADRAFT_124600"/>
<dbReference type="KEGG" id="mlr:MELLADRAFT_124600"/>
<keyword evidence="3" id="KW-1185">Reference proteome</keyword>
<feature type="compositionally biased region" description="Polar residues" evidence="1">
    <location>
        <begin position="1"/>
        <end position="12"/>
    </location>
</feature>
<feature type="region of interest" description="Disordered" evidence="1">
    <location>
        <begin position="1"/>
        <end position="28"/>
    </location>
</feature>
<dbReference type="Proteomes" id="UP000001072">
    <property type="component" value="Unassembled WGS sequence"/>
</dbReference>
<name>F4SAN8_MELLP</name>